<proteinExistence type="predicted"/>
<name>A0AAV0FZZ8_9ASTE</name>
<dbReference type="Proteomes" id="UP001152523">
    <property type="component" value="Unassembled WGS sequence"/>
</dbReference>
<protein>
    <submittedName>
        <fullName evidence="1">Uncharacterized protein</fullName>
    </submittedName>
</protein>
<gene>
    <name evidence="1" type="ORF">CEPIT_LOCUS38976</name>
</gene>
<accession>A0AAV0FZZ8</accession>
<keyword evidence="2" id="KW-1185">Reference proteome</keyword>
<comment type="caution">
    <text evidence="1">The sequence shown here is derived from an EMBL/GenBank/DDBJ whole genome shotgun (WGS) entry which is preliminary data.</text>
</comment>
<dbReference type="EMBL" id="CAMAPF010001029">
    <property type="protein sequence ID" value="CAH9141236.1"/>
    <property type="molecule type" value="Genomic_DNA"/>
</dbReference>
<evidence type="ECO:0000313" key="2">
    <source>
        <dbReference type="Proteomes" id="UP001152523"/>
    </source>
</evidence>
<dbReference type="AlphaFoldDB" id="A0AAV0FZZ8"/>
<sequence>MCKYLCDRDAVSSLKEEEQPPVRAEPTSISPEKKTQLHAGLVHLYVAELEPTKTLETEIRSRSAVAVRVDSFALEGKESIVAGPSSRLAGRIRSSFTKGAGEPVVSPE</sequence>
<reference evidence="1" key="1">
    <citation type="submission" date="2022-07" db="EMBL/GenBank/DDBJ databases">
        <authorList>
            <person name="Macas J."/>
            <person name="Novak P."/>
            <person name="Neumann P."/>
        </authorList>
    </citation>
    <scope>NUCLEOTIDE SEQUENCE</scope>
</reference>
<evidence type="ECO:0000313" key="1">
    <source>
        <dbReference type="EMBL" id="CAH9141236.1"/>
    </source>
</evidence>
<organism evidence="1 2">
    <name type="scientific">Cuscuta epithymum</name>
    <dbReference type="NCBI Taxonomy" id="186058"/>
    <lineage>
        <taxon>Eukaryota</taxon>
        <taxon>Viridiplantae</taxon>
        <taxon>Streptophyta</taxon>
        <taxon>Embryophyta</taxon>
        <taxon>Tracheophyta</taxon>
        <taxon>Spermatophyta</taxon>
        <taxon>Magnoliopsida</taxon>
        <taxon>eudicotyledons</taxon>
        <taxon>Gunneridae</taxon>
        <taxon>Pentapetalae</taxon>
        <taxon>asterids</taxon>
        <taxon>lamiids</taxon>
        <taxon>Solanales</taxon>
        <taxon>Convolvulaceae</taxon>
        <taxon>Cuscuteae</taxon>
        <taxon>Cuscuta</taxon>
        <taxon>Cuscuta subgen. Cuscuta</taxon>
    </lineage>
</organism>